<dbReference type="SMART" id="SM00302">
    <property type="entry name" value="GED"/>
    <property type="match status" value="1"/>
</dbReference>
<feature type="domain" description="Dynamin-type G" evidence="14">
    <location>
        <begin position="36"/>
        <end position="305"/>
    </location>
</feature>
<dbReference type="InterPro" id="IPR045063">
    <property type="entry name" value="Dynamin_N"/>
</dbReference>
<comment type="subunit">
    <text evidence="11">Forms homodimer and may homooligomerize and heterooligomerize to form the phragmoplastin complex. Binds to PHIP1.</text>
</comment>
<dbReference type="Gene3D" id="3.40.50.300">
    <property type="entry name" value="P-loop containing nucleotide triphosphate hydrolases"/>
    <property type="match status" value="1"/>
</dbReference>
<evidence type="ECO:0000313" key="15">
    <source>
        <dbReference type="EMBL" id="QCE11165.1"/>
    </source>
</evidence>
<keyword evidence="2" id="KW-0132">Cell division</keyword>
<keyword evidence="6 12" id="KW-0342">GTP-binding</keyword>
<dbReference type="CDD" id="cd08771">
    <property type="entry name" value="DLP_1"/>
    <property type="match status" value="1"/>
</dbReference>
<evidence type="ECO:0000256" key="12">
    <source>
        <dbReference type="RuleBase" id="RU003932"/>
    </source>
</evidence>
<keyword evidence="4 12" id="KW-0547">Nucleotide-binding</keyword>
<sequence>MTTMESLIGLVNRIQRACTVLGDYGGGDNNTFSSLWEALPSVAVVGGQSSGKSSVLESIVGRDFLPRGSGIVTRRPLVLQLHKLETGSQEYAEFLHLPRRKFTDFSLVRQEIQDETDRLTGKTKQISPIPIHLSIYSPNVVNLTLIDLPGLTKVAVEGQPESIVQEIEAMVRSYVEKPNCIILAISPANQDIATSDAIKLSREVDPTGERTFGVLTKLDLMDKGTNALDVLEGRSYRLQHPWVGIVNRSQADINRNVDMIVARRKEREYFASSSDYGHLANKMGSEYLAKLLSQHLESVIRARIPSITSLINKSIEELESEMDHLGRPIALDAGAQLYTILELCRAFERIFKEHLDGGRPGGDRIYNVFDNQLPAALRKLPFDRHLSLQNVRKVVSEADGYQPHLIAPEQGYRRLIEGALGYFRGPAEASVDAVNFVLKELVRKSIAETQELKRFPTFQAELAAAANEALERFREESKKTNLRLVDMESSYLTVDFFRRLPQEVEKSATPAPANIDRYAEGHFRRIASNVSSYIGLVADTLRITIPKAVVYCQVRQAKQSLLNHFYTQIGKKEGKQLSQMLDEDPALMERRQQCAKRLELYKAARDEIDSVSWVGKIWGLCAWWKLWSALSFSIVITHCASQVTRIHQLLNKNESEDVGTETETKEDVSECKDLDSNCGDDDLNDKIESESLKSANDEEGITNNGDGSVLLDCDSGSRNSSGIGFTFSVEVQSPIQKRPPKKMIWAKAGKVISTIGWIHHRR</sequence>
<keyword evidence="16" id="KW-1185">Reference proteome</keyword>
<dbReference type="Proteomes" id="UP000501690">
    <property type="component" value="Linkage Group LG10"/>
</dbReference>
<dbReference type="GO" id="GO:0016020">
    <property type="term" value="C:membrane"/>
    <property type="evidence" value="ECO:0007669"/>
    <property type="project" value="TreeGrafter"/>
</dbReference>
<keyword evidence="9" id="KW-0131">Cell cycle</keyword>
<protein>
    <submittedName>
        <fullName evidence="15">Dynamin GTPase</fullName>
    </submittedName>
</protein>
<comment type="subcellular location">
    <subcellularLocation>
        <location evidence="10">Cytoplasm</location>
        <location evidence="10">Cytoskeleton</location>
        <location evidence="10">Phragmoplast</location>
    </subcellularLocation>
</comment>
<proteinExistence type="inferred from homology"/>
<evidence type="ECO:0000256" key="4">
    <source>
        <dbReference type="ARBA" id="ARBA00022741"/>
    </source>
</evidence>
<feature type="domain" description="GED" evidence="13">
    <location>
        <begin position="523"/>
        <end position="616"/>
    </location>
</feature>
<evidence type="ECO:0000256" key="2">
    <source>
        <dbReference type="ARBA" id="ARBA00022618"/>
    </source>
</evidence>
<evidence type="ECO:0000313" key="16">
    <source>
        <dbReference type="Proteomes" id="UP000501690"/>
    </source>
</evidence>
<keyword evidence="1" id="KW-0963">Cytoplasm</keyword>
<dbReference type="GO" id="GO:0008017">
    <property type="term" value="F:microtubule binding"/>
    <property type="evidence" value="ECO:0007669"/>
    <property type="project" value="TreeGrafter"/>
</dbReference>
<dbReference type="GO" id="GO:0051301">
    <property type="term" value="P:cell division"/>
    <property type="evidence" value="ECO:0007669"/>
    <property type="project" value="UniProtKB-KW"/>
</dbReference>
<gene>
    <name evidence="15" type="ORF">DEO72_LG10g2398</name>
</gene>
<keyword evidence="5" id="KW-0378">Hydrolase</keyword>
<dbReference type="SMART" id="SM00053">
    <property type="entry name" value="DYNc"/>
    <property type="match status" value="1"/>
</dbReference>
<dbReference type="InterPro" id="IPR027417">
    <property type="entry name" value="P-loop_NTPase"/>
</dbReference>
<evidence type="ECO:0000256" key="3">
    <source>
        <dbReference type="ARBA" id="ARBA00022701"/>
    </source>
</evidence>
<dbReference type="SUPFAM" id="SSF52540">
    <property type="entry name" value="P-loop containing nucleoside triphosphate hydrolases"/>
    <property type="match status" value="1"/>
</dbReference>
<organism evidence="15 16">
    <name type="scientific">Vigna unguiculata</name>
    <name type="common">Cowpea</name>
    <dbReference type="NCBI Taxonomy" id="3917"/>
    <lineage>
        <taxon>Eukaryota</taxon>
        <taxon>Viridiplantae</taxon>
        <taxon>Streptophyta</taxon>
        <taxon>Embryophyta</taxon>
        <taxon>Tracheophyta</taxon>
        <taxon>Spermatophyta</taxon>
        <taxon>Magnoliopsida</taxon>
        <taxon>eudicotyledons</taxon>
        <taxon>Gunneridae</taxon>
        <taxon>Pentapetalae</taxon>
        <taxon>rosids</taxon>
        <taxon>fabids</taxon>
        <taxon>Fabales</taxon>
        <taxon>Fabaceae</taxon>
        <taxon>Papilionoideae</taxon>
        <taxon>50 kb inversion clade</taxon>
        <taxon>NPAAA clade</taxon>
        <taxon>indigoferoid/millettioid clade</taxon>
        <taxon>Phaseoleae</taxon>
        <taxon>Vigna</taxon>
    </lineage>
</organism>
<dbReference type="PANTHER" id="PTHR11566:SF151">
    <property type="entry name" value="PHRAGMOPLASTIN DRP1E"/>
    <property type="match status" value="1"/>
</dbReference>
<dbReference type="GO" id="GO:0003924">
    <property type="term" value="F:GTPase activity"/>
    <property type="evidence" value="ECO:0007669"/>
    <property type="project" value="InterPro"/>
</dbReference>
<dbReference type="GO" id="GO:0009524">
    <property type="term" value="C:phragmoplast"/>
    <property type="evidence" value="ECO:0007669"/>
    <property type="project" value="UniProtKB-SubCell"/>
</dbReference>
<evidence type="ECO:0000256" key="1">
    <source>
        <dbReference type="ARBA" id="ARBA00022490"/>
    </source>
</evidence>
<dbReference type="FunFam" id="1.20.120.1240:FF:000009">
    <property type="entry name" value="Dynamin-related protein 1C"/>
    <property type="match status" value="1"/>
</dbReference>
<evidence type="ECO:0000256" key="8">
    <source>
        <dbReference type="ARBA" id="ARBA00023212"/>
    </source>
</evidence>
<dbReference type="Pfam" id="PF01031">
    <property type="entry name" value="Dynamin_M"/>
    <property type="match status" value="1"/>
</dbReference>
<dbReference type="Pfam" id="PF02212">
    <property type="entry name" value="GED"/>
    <property type="match status" value="1"/>
</dbReference>
<dbReference type="InterPro" id="IPR022812">
    <property type="entry name" value="Dynamin"/>
</dbReference>
<evidence type="ECO:0000256" key="10">
    <source>
        <dbReference type="ARBA" id="ARBA00060413"/>
    </source>
</evidence>
<dbReference type="PANTHER" id="PTHR11566">
    <property type="entry name" value="DYNAMIN"/>
    <property type="match status" value="1"/>
</dbReference>
<dbReference type="PROSITE" id="PS51388">
    <property type="entry name" value="GED"/>
    <property type="match status" value="1"/>
</dbReference>
<dbReference type="GO" id="GO:0005525">
    <property type="term" value="F:GTP binding"/>
    <property type="evidence" value="ECO:0007669"/>
    <property type="project" value="UniProtKB-KW"/>
</dbReference>
<evidence type="ECO:0000256" key="6">
    <source>
        <dbReference type="ARBA" id="ARBA00023134"/>
    </source>
</evidence>
<keyword evidence="3" id="KW-0493">Microtubule</keyword>
<dbReference type="InterPro" id="IPR001401">
    <property type="entry name" value="Dynamin_GTPase"/>
</dbReference>
<dbReference type="InterPro" id="IPR020850">
    <property type="entry name" value="GED_dom"/>
</dbReference>
<comment type="similarity">
    <text evidence="12">Belongs to the TRAFAC class dynamin-like GTPase superfamily. Dynamin/Fzo/YdjA family.</text>
</comment>
<evidence type="ECO:0000256" key="7">
    <source>
        <dbReference type="ARBA" id="ARBA00023175"/>
    </source>
</evidence>
<dbReference type="InterPro" id="IPR003130">
    <property type="entry name" value="GED"/>
</dbReference>
<evidence type="ECO:0000256" key="11">
    <source>
        <dbReference type="ARBA" id="ARBA00065858"/>
    </source>
</evidence>
<name>A0A4D6NG66_VIGUN</name>
<dbReference type="Gene3D" id="1.20.120.1240">
    <property type="entry name" value="Dynamin, middle domain"/>
    <property type="match status" value="1"/>
</dbReference>
<dbReference type="PROSITE" id="PS00410">
    <property type="entry name" value="G_DYNAMIN_1"/>
    <property type="match status" value="1"/>
</dbReference>
<evidence type="ECO:0000256" key="5">
    <source>
        <dbReference type="ARBA" id="ARBA00022801"/>
    </source>
</evidence>
<dbReference type="EMBL" id="CP039354">
    <property type="protein sequence ID" value="QCE11165.1"/>
    <property type="molecule type" value="Genomic_DNA"/>
</dbReference>
<dbReference type="PROSITE" id="PS51718">
    <property type="entry name" value="G_DYNAMIN_2"/>
    <property type="match status" value="1"/>
</dbReference>
<accession>A0A4D6NG66</accession>
<reference evidence="15 16" key="1">
    <citation type="submission" date="2019-04" db="EMBL/GenBank/DDBJ databases">
        <title>An improved genome assembly and genetic linkage map for asparagus bean, Vigna unguiculata ssp. sesquipedialis.</title>
        <authorList>
            <person name="Xia Q."/>
            <person name="Zhang R."/>
            <person name="Dong Y."/>
        </authorList>
    </citation>
    <scope>NUCLEOTIDE SEQUENCE [LARGE SCALE GENOMIC DNA]</scope>
    <source>
        <tissue evidence="15">Leaf</tissue>
    </source>
</reference>
<evidence type="ECO:0000259" key="14">
    <source>
        <dbReference type="PROSITE" id="PS51718"/>
    </source>
</evidence>
<keyword evidence="7" id="KW-0505">Motor protein</keyword>
<keyword evidence="8" id="KW-0206">Cytoskeleton</keyword>
<dbReference type="AlphaFoldDB" id="A0A4D6NG66"/>
<dbReference type="InterPro" id="IPR019762">
    <property type="entry name" value="Dynamin_GTPase_CS"/>
</dbReference>
<dbReference type="GO" id="GO:0005874">
    <property type="term" value="C:microtubule"/>
    <property type="evidence" value="ECO:0007669"/>
    <property type="project" value="UniProtKB-KW"/>
</dbReference>
<dbReference type="FunFam" id="3.40.50.300:FF:000228">
    <property type="entry name" value="dynamin-related protein 1E"/>
    <property type="match status" value="1"/>
</dbReference>
<dbReference type="PRINTS" id="PR00195">
    <property type="entry name" value="DYNAMIN"/>
</dbReference>
<dbReference type="InterPro" id="IPR030381">
    <property type="entry name" value="G_DYNAMIN_dom"/>
</dbReference>
<evidence type="ECO:0000259" key="13">
    <source>
        <dbReference type="PROSITE" id="PS51388"/>
    </source>
</evidence>
<dbReference type="InterPro" id="IPR000375">
    <property type="entry name" value="Dynamin_stalk"/>
</dbReference>
<evidence type="ECO:0000256" key="9">
    <source>
        <dbReference type="ARBA" id="ARBA00023306"/>
    </source>
</evidence>
<dbReference type="Pfam" id="PF00350">
    <property type="entry name" value="Dynamin_N"/>
    <property type="match status" value="1"/>
</dbReference>